<accession>A0A9P5BK56</accession>
<comment type="caution">
    <text evidence="2">The sequence shown here is derived from an EMBL/GenBank/DDBJ whole genome shotgun (WGS) entry which is preliminary data.</text>
</comment>
<dbReference type="Proteomes" id="UP000737391">
    <property type="component" value="Unassembled WGS sequence"/>
</dbReference>
<name>A0A9P5BK56_9HYPO</name>
<dbReference type="EMBL" id="LUFC02000054">
    <property type="protein sequence ID" value="KAF4502824.1"/>
    <property type="molecule type" value="Genomic_DNA"/>
</dbReference>
<proteinExistence type="predicted"/>
<feature type="region of interest" description="Disordered" evidence="1">
    <location>
        <begin position="1"/>
        <end position="46"/>
    </location>
</feature>
<evidence type="ECO:0000256" key="1">
    <source>
        <dbReference type="SAM" id="MobiDB-lite"/>
    </source>
</evidence>
<feature type="compositionally biased region" description="Basic and acidic residues" evidence="1">
    <location>
        <begin position="29"/>
        <end position="38"/>
    </location>
</feature>
<evidence type="ECO:0000313" key="2">
    <source>
        <dbReference type="EMBL" id="KAF4502824.1"/>
    </source>
</evidence>
<keyword evidence="3" id="KW-1185">Reference proteome</keyword>
<dbReference type="AlphaFoldDB" id="A0A9P5BK56"/>
<evidence type="ECO:0008006" key="4">
    <source>
        <dbReference type="Google" id="ProtNLM"/>
    </source>
</evidence>
<gene>
    <name evidence="2" type="ORF">FAGAP_933</name>
</gene>
<reference evidence="2" key="1">
    <citation type="submission" date="2020-01" db="EMBL/GenBank/DDBJ databases">
        <title>Identification and distribution of gene clusters putatively required for synthesis of sphingolipid metabolism inhibitors in phylogenetically diverse species of the filamentous fungus Fusarium.</title>
        <authorList>
            <person name="Kim H.-S."/>
            <person name="Busman M."/>
            <person name="Brown D.W."/>
            <person name="Divon H."/>
            <person name="Uhlig S."/>
            <person name="Proctor R.H."/>
        </authorList>
    </citation>
    <scope>NUCLEOTIDE SEQUENCE</scope>
    <source>
        <strain evidence="2">NRRL 31653</strain>
    </source>
</reference>
<evidence type="ECO:0000313" key="3">
    <source>
        <dbReference type="Proteomes" id="UP000737391"/>
    </source>
</evidence>
<protein>
    <recommendedName>
        <fullName evidence="4">BZIP domain-containing protein</fullName>
    </recommendedName>
</protein>
<organism evidence="2 3">
    <name type="scientific">Fusarium agapanthi</name>
    <dbReference type="NCBI Taxonomy" id="1803897"/>
    <lineage>
        <taxon>Eukaryota</taxon>
        <taxon>Fungi</taxon>
        <taxon>Dikarya</taxon>
        <taxon>Ascomycota</taxon>
        <taxon>Pezizomycotina</taxon>
        <taxon>Sordariomycetes</taxon>
        <taxon>Hypocreomycetidae</taxon>
        <taxon>Hypocreales</taxon>
        <taxon>Nectriaceae</taxon>
        <taxon>Fusarium</taxon>
        <taxon>Fusarium fujikuroi species complex</taxon>
    </lineage>
</organism>
<dbReference type="OrthoDB" id="2247093at2759"/>
<sequence length="231" mass="26730">MDSSQASKKADEKRQRNASASTRRRKEKKIMLEEDSKQIQEPQDEGQWMEMRIEELTQQRNFYREDRNRLRDIVAQLHRSVALPLGLRALLFRQATLTQRPVPWDQGYLDPWAIEISCEWTPERISQRTTPDASSEVWRTMTILTASTFVDNGRSISWIRYTGARSTNRSMGHSSASSHQNWVGNKGHAPKALMLWMLCFESCKRIAAHFSYANHVLLRYVTLGTVQVFGG</sequence>